<comment type="caution">
    <text evidence="1">The sequence shown here is derived from an EMBL/GenBank/DDBJ whole genome shotgun (WGS) entry which is preliminary data.</text>
</comment>
<dbReference type="EMBL" id="AUZM01000163">
    <property type="protein sequence ID" value="ERT03899.1"/>
    <property type="molecule type" value="Genomic_DNA"/>
</dbReference>
<proteinExistence type="predicted"/>
<dbReference type="AlphaFoldDB" id="U7Q7A9"/>
<sequence length="38" mass="4359">MAAKYEGDNLGKVANYLQLELEFKQPGIGFIFRFFSTD</sequence>
<dbReference type="EMBL" id="AUZM01000259">
    <property type="protein sequence ID" value="ERT03708.1"/>
    <property type="molecule type" value="Genomic_DNA"/>
</dbReference>
<organism evidence="1 4">
    <name type="scientific">Lyngbya aestuarii BL J</name>
    <dbReference type="NCBI Taxonomy" id="1348334"/>
    <lineage>
        <taxon>Bacteria</taxon>
        <taxon>Bacillati</taxon>
        <taxon>Cyanobacteriota</taxon>
        <taxon>Cyanophyceae</taxon>
        <taxon>Oscillatoriophycideae</taxon>
        <taxon>Oscillatoriales</taxon>
        <taxon>Microcoleaceae</taxon>
        <taxon>Lyngbya</taxon>
    </lineage>
</organism>
<dbReference type="EMBL" id="AUZM01000002">
    <property type="protein sequence ID" value="ERT09579.1"/>
    <property type="molecule type" value="Genomic_DNA"/>
</dbReference>
<evidence type="ECO:0000313" key="3">
    <source>
        <dbReference type="EMBL" id="ERT09579.1"/>
    </source>
</evidence>
<dbReference type="Proteomes" id="UP000017127">
    <property type="component" value="Unassembled WGS sequence"/>
</dbReference>
<protein>
    <submittedName>
        <fullName evidence="1">Uncharacterized protein</fullName>
    </submittedName>
</protein>
<name>U7Q7A9_9CYAN</name>
<evidence type="ECO:0000313" key="1">
    <source>
        <dbReference type="EMBL" id="ERT03708.1"/>
    </source>
</evidence>
<gene>
    <name evidence="3" type="ORF">M595_0438</name>
    <name evidence="2" type="ORF">M595_6160</name>
    <name evidence="1" type="ORF">M595_6352</name>
</gene>
<accession>U7Q7A9</accession>
<evidence type="ECO:0000313" key="4">
    <source>
        <dbReference type="Proteomes" id="UP000017127"/>
    </source>
</evidence>
<keyword evidence="4" id="KW-1185">Reference proteome</keyword>
<evidence type="ECO:0000313" key="2">
    <source>
        <dbReference type="EMBL" id="ERT03899.1"/>
    </source>
</evidence>
<reference evidence="1 4" key="1">
    <citation type="journal article" date="2013" name="Front. Microbiol.">
        <title>Comparative genomic analyses of the cyanobacterium, Lyngbya aestuarii BL J, a powerful hydrogen producer.</title>
        <authorList>
            <person name="Kothari A."/>
            <person name="Vaughn M."/>
            <person name="Garcia-Pichel F."/>
        </authorList>
    </citation>
    <scope>NUCLEOTIDE SEQUENCE [LARGE SCALE GENOMIC DNA]</scope>
    <source>
        <strain evidence="1 4">BL J</strain>
    </source>
</reference>